<name>A0A0D7W1F0_9FLAO</name>
<dbReference type="InterPro" id="IPR002931">
    <property type="entry name" value="Transglutaminase-like"/>
</dbReference>
<dbReference type="Proteomes" id="UP000032361">
    <property type="component" value="Unassembled WGS sequence"/>
</dbReference>
<protein>
    <recommendedName>
        <fullName evidence="1">Transglutaminase-like domain-containing protein</fullName>
    </recommendedName>
</protein>
<evidence type="ECO:0000313" key="3">
    <source>
        <dbReference type="Proteomes" id="UP000032361"/>
    </source>
</evidence>
<accession>A0A0D7W1F0</accession>
<dbReference type="PANTHER" id="PTHR33490:SF6">
    <property type="entry name" value="SLL1049 PROTEIN"/>
    <property type="match status" value="1"/>
</dbReference>
<proteinExistence type="predicted"/>
<feature type="domain" description="Transglutaminase-like" evidence="1">
    <location>
        <begin position="163"/>
        <end position="210"/>
    </location>
</feature>
<dbReference type="Pfam" id="PF01841">
    <property type="entry name" value="Transglut_core"/>
    <property type="match status" value="1"/>
</dbReference>
<evidence type="ECO:0000313" key="2">
    <source>
        <dbReference type="EMBL" id="KJD32950.1"/>
    </source>
</evidence>
<keyword evidence="3" id="KW-1185">Reference proteome</keyword>
<dbReference type="EMBL" id="JTDV01000005">
    <property type="protein sequence ID" value="KJD32950.1"/>
    <property type="molecule type" value="Genomic_DNA"/>
</dbReference>
<sequence>MKTIYTITYAYAKTFKQPVSGAAWSFLVTPENNNTQKLISSHFKVIINKNLIEDFNNSKHKTITIKPNKMVSYLNFEAEFKVEIKNKLSHNFEFTTKQIALNYKTISSEAFKQKFKLFLNLNPEESLNNETYSFNQDISIFKNLESLMHATNLSKALKSSEEKLKQFCYLSKLNHIPTRFVSGYFHQNNSFKIHFWATCYLPSFGWIGFDVINKSGINSNYIKISHGATFNDCLPVKTLISSNNYHSKSHQNSQQQ</sequence>
<dbReference type="SUPFAM" id="SSF54001">
    <property type="entry name" value="Cysteine proteinases"/>
    <property type="match status" value="1"/>
</dbReference>
<gene>
    <name evidence="2" type="ORF">PK35_08215</name>
</gene>
<organism evidence="2 3">
    <name type="scientific">Neotamlana nanhaiensis</name>
    <dbReference type="NCBI Taxonomy" id="1382798"/>
    <lineage>
        <taxon>Bacteria</taxon>
        <taxon>Pseudomonadati</taxon>
        <taxon>Bacteroidota</taxon>
        <taxon>Flavobacteriia</taxon>
        <taxon>Flavobacteriales</taxon>
        <taxon>Flavobacteriaceae</taxon>
        <taxon>Neotamlana</taxon>
    </lineage>
</organism>
<dbReference type="Gene3D" id="3.10.620.30">
    <property type="match status" value="1"/>
</dbReference>
<evidence type="ECO:0000259" key="1">
    <source>
        <dbReference type="Pfam" id="PF01841"/>
    </source>
</evidence>
<dbReference type="AlphaFoldDB" id="A0A0D7W1F0"/>
<comment type="caution">
    <text evidence="2">The sequence shown here is derived from an EMBL/GenBank/DDBJ whole genome shotgun (WGS) entry which is preliminary data.</text>
</comment>
<reference evidence="2 3" key="1">
    <citation type="journal article" date="2015" name="Antonie Van Leeuwenhoek">
        <title>Tamlana nanhaiensis sp. nov., isolated from surface seawater collected from the South China Sea.</title>
        <authorList>
            <person name="Liu X."/>
            <person name="Lai Q."/>
            <person name="Du Y."/>
            <person name="Li G."/>
            <person name="Sun F."/>
            <person name="Shao Z."/>
        </authorList>
    </citation>
    <scope>NUCLEOTIDE SEQUENCE [LARGE SCALE GENOMIC DNA]</scope>
    <source>
        <strain evidence="2 3">FHC16</strain>
    </source>
</reference>
<dbReference type="STRING" id="1382798.PK35_08215"/>
<dbReference type="PANTHER" id="PTHR33490">
    <property type="entry name" value="BLR5614 PROTEIN-RELATED"/>
    <property type="match status" value="1"/>
</dbReference>
<dbReference type="InterPro" id="IPR038765">
    <property type="entry name" value="Papain-like_cys_pep_sf"/>
</dbReference>
<dbReference type="PATRIC" id="fig|1382798.3.peg.2988"/>
<dbReference type="OrthoDB" id="9804872at2"/>
<dbReference type="RefSeq" id="WP_044626223.1">
    <property type="nucleotide sequence ID" value="NZ_JTDV01000005.1"/>
</dbReference>